<name>A0A8T0W2G5_PANVG</name>
<dbReference type="SUPFAM" id="SSF53756">
    <property type="entry name" value="UDP-Glycosyltransferase/glycogen phosphorylase"/>
    <property type="match status" value="1"/>
</dbReference>
<evidence type="ECO:0000259" key="2">
    <source>
        <dbReference type="Pfam" id="PF06722"/>
    </source>
</evidence>
<dbReference type="Gene3D" id="3.40.50.2000">
    <property type="entry name" value="Glycogen Phosphorylase B"/>
    <property type="match status" value="1"/>
</dbReference>
<dbReference type="AlphaFoldDB" id="A0A8T0W2G5"/>
<accession>A0A8T0W2G5</accession>
<feature type="domain" description="Erythromycin biosynthesis protein CIII-like C-terminal" evidence="2">
    <location>
        <begin position="51"/>
        <end position="152"/>
    </location>
</feature>
<gene>
    <name evidence="3" type="ORF">PVAP13_2KG244900</name>
</gene>
<evidence type="ECO:0000313" key="4">
    <source>
        <dbReference type="Proteomes" id="UP000823388"/>
    </source>
</evidence>
<evidence type="ECO:0000256" key="1">
    <source>
        <dbReference type="ARBA" id="ARBA00022679"/>
    </source>
</evidence>
<dbReference type="EMBL" id="CM029039">
    <property type="protein sequence ID" value="KAG2641555.1"/>
    <property type="molecule type" value="Genomic_DNA"/>
</dbReference>
<dbReference type="GO" id="GO:0016906">
    <property type="term" value="F:sterol 3-beta-glucosyltransferase activity"/>
    <property type="evidence" value="ECO:0007669"/>
    <property type="project" value="UniProtKB-ARBA"/>
</dbReference>
<dbReference type="PANTHER" id="PTHR48050:SF10">
    <property type="entry name" value="OS07G0419500 PROTEIN"/>
    <property type="match status" value="1"/>
</dbReference>
<dbReference type="InterPro" id="IPR002213">
    <property type="entry name" value="UDP_glucos_trans"/>
</dbReference>
<dbReference type="CDD" id="cd03784">
    <property type="entry name" value="GT1_Gtf-like"/>
    <property type="match status" value="1"/>
</dbReference>
<evidence type="ECO:0000313" key="3">
    <source>
        <dbReference type="EMBL" id="KAG2641555.1"/>
    </source>
</evidence>
<sequence length="207" mass="22719">MTPCFQPIPEPDKLTKIIVQALEITGQRGIINKGWGGLGNLEESKDFVYVLDNVPHDWLFLQCKAVSSCPFQVHHGGAGTTAAGLKAACPTTIIPFFGDQFFWGSMVQARGLGAPPVPVEQLQLNSLVDAIKFMIDPKVKERAVELAKAIESEDGVDGAVRSFLKHLPQQRNSETMPTEQPSTFMHPLLLPVKRCFGIASYLCIFIL</sequence>
<dbReference type="InterPro" id="IPR010610">
    <property type="entry name" value="EryCIII-like_C"/>
</dbReference>
<proteinExistence type="predicted"/>
<comment type="caution">
    <text evidence="3">The sequence shown here is derived from an EMBL/GenBank/DDBJ whole genome shotgun (WGS) entry which is preliminary data.</text>
</comment>
<dbReference type="Proteomes" id="UP000823388">
    <property type="component" value="Chromosome 2K"/>
</dbReference>
<protein>
    <recommendedName>
        <fullName evidence="2">Erythromycin biosynthesis protein CIII-like C-terminal domain-containing protein</fullName>
    </recommendedName>
</protein>
<dbReference type="FunFam" id="3.40.50.2000:FF:000009">
    <property type="entry name" value="Sterol 3-beta-glucosyltransferase UGT80A2"/>
    <property type="match status" value="1"/>
</dbReference>
<dbReference type="PANTHER" id="PTHR48050">
    <property type="entry name" value="STEROL 3-BETA-GLUCOSYLTRANSFERASE"/>
    <property type="match status" value="1"/>
</dbReference>
<dbReference type="Pfam" id="PF06722">
    <property type="entry name" value="EryCIII-like_C"/>
    <property type="match status" value="1"/>
</dbReference>
<keyword evidence="1" id="KW-0808">Transferase</keyword>
<dbReference type="InterPro" id="IPR050426">
    <property type="entry name" value="Glycosyltransferase_28"/>
</dbReference>
<organism evidence="3 4">
    <name type="scientific">Panicum virgatum</name>
    <name type="common">Blackwell switchgrass</name>
    <dbReference type="NCBI Taxonomy" id="38727"/>
    <lineage>
        <taxon>Eukaryota</taxon>
        <taxon>Viridiplantae</taxon>
        <taxon>Streptophyta</taxon>
        <taxon>Embryophyta</taxon>
        <taxon>Tracheophyta</taxon>
        <taxon>Spermatophyta</taxon>
        <taxon>Magnoliopsida</taxon>
        <taxon>Liliopsida</taxon>
        <taxon>Poales</taxon>
        <taxon>Poaceae</taxon>
        <taxon>PACMAD clade</taxon>
        <taxon>Panicoideae</taxon>
        <taxon>Panicodae</taxon>
        <taxon>Paniceae</taxon>
        <taxon>Panicinae</taxon>
        <taxon>Panicum</taxon>
        <taxon>Panicum sect. Hiantes</taxon>
    </lineage>
</organism>
<reference evidence="3" key="1">
    <citation type="submission" date="2020-05" db="EMBL/GenBank/DDBJ databases">
        <title>WGS assembly of Panicum virgatum.</title>
        <authorList>
            <person name="Lovell J.T."/>
            <person name="Jenkins J."/>
            <person name="Shu S."/>
            <person name="Juenger T.E."/>
            <person name="Schmutz J."/>
        </authorList>
    </citation>
    <scope>NUCLEOTIDE SEQUENCE</scope>
    <source>
        <strain evidence="3">AP13</strain>
    </source>
</reference>
<keyword evidence="4" id="KW-1185">Reference proteome</keyword>